<dbReference type="GO" id="GO:0008757">
    <property type="term" value="F:S-adenosylmethionine-dependent methyltransferase activity"/>
    <property type="evidence" value="ECO:0007669"/>
    <property type="project" value="InterPro"/>
</dbReference>
<dbReference type="CDD" id="cd02440">
    <property type="entry name" value="AdoMet_MTases"/>
    <property type="match status" value="1"/>
</dbReference>
<dbReference type="EMBL" id="QKQS01000009">
    <property type="protein sequence ID" value="PZA12875.1"/>
    <property type="molecule type" value="Genomic_DNA"/>
</dbReference>
<protein>
    <submittedName>
        <fullName evidence="4">SAM-dependent methyltransferase</fullName>
    </submittedName>
</protein>
<gene>
    <name evidence="4" type="ORF">DNX69_06145</name>
</gene>
<dbReference type="Pfam" id="PF05401">
    <property type="entry name" value="NodS"/>
    <property type="match status" value="1"/>
</dbReference>
<dbReference type="Proteomes" id="UP000248134">
    <property type="component" value="Unassembled WGS sequence"/>
</dbReference>
<evidence type="ECO:0000313" key="4">
    <source>
        <dbReference type="EMBL" id="PZA12875.1"/>
    </source>
</evidence>
<comment type="caution">
    <text evidence="4">The sequence shown here is derived from an EMBL/GenBank/DDBJ whole genome shotgun (WGS) entry which is preliminary data.</text>
</comment>
<proteinExistence type="predicted"/>
<dbReference type="GO" id="GO:0032259">
    <property type="term" value="P:methylation"/>
    <property type="evidence" value="ECO:0007669"/>
    <property type="project" value="UniProtKB-KW"/>
</dbReference>
<evidence type="ECO:0000256" key="2">
    <source>
        <dbReference type="ARBA" id="ARBA00022679"/>
    </source>
</evidence>
<dbReference type="RefSeq" id="WP_110785138.1">
    <property type="nucleotide sequence ID" value="NZ_QKQS01000009.1"/>
</dbReference>
<evidence type="ECO:0000256" key="1">
    <source>
        <dbReference type="ARBA" id="ARBA00022603"/>
    </source>
</evidence>
<evidence type="ECO:0000256" key="3">
    <source>
        <dbReference type="ARBA" id="ARBA00022691"/>
    </source>
</evidence>
<dbReference type="AlphaFoldDB" id="A0A323UJL6"/>
<dbReference type="Gene3D" id="3.40.50.150">
    <property type="entry name" value="Vaccinia Virus protein VP39"/>
    <property type="match status" value="1"/>
</dbReference>
<dbReference type="PANTHER" id="PTHR43464">
    <property type="entry name" value="METHYLTRANSFERASE"/>
    <property type="match status" value="1"/>
</dbReference>
<evidence type="ECO:0000313" key="5">
    <source>
        <dbReference type="Proteomes" id="UP000248134"/>
    </source>
</evidence>
<dbReference type="SUPFAM" id="SSF53335">
    <property type="entry name" value="S-adenosyl-L-methionine-dependent methyltransferases"/>
    <property type="match status" value="1"/>
</dbReference>
<accession>A0A323UJL6</accession>
<reference evidence="4 5" key="1">
    <citation type="submission" date="2018-06" db="EMBL/GenBank/DDBJ databases">
        <title>Draft Whole-Genome Sequence of the purple photosynthetic bacterium Rhodospeudomonas palustris XCP.</title>
        <authorList>
            <person name="Rayyan A."/>
            <person name="Meyer T.E."/>
            <person name="Kyndt J.A."/>
        </authorList>
    </citation>
    <scope>NUCLEOTIDE SEQUENCE [LARGE SCALE GENOMIC DNA]</scope>
    <source>
        <strain evidence="4 5">XCP</strain>
    </source>
</reference>
<dbReference type="PANTHER" id="PTHR43464:SF19">
    <property type="entry name" value="UBIQUINONE BIOSYNTHESIS O-METHYLTRANSFERASE, MITOCHONDRIAL"/>
    <property type="match status" value="1"/>
</dbReference>
<keyword evidence="2 4" id="KW-0808">Transferase</keyword>
<sequence>MGRRTETIPADYFEDKYRADIDPWRFQTSSYEREKYQATIAALGRPRFSSALEIGCSIGVLTGLLAARCDAVTAIDASPTAISAAAQSARPNVTFSVAILPREFPTGQYDLIVVSEVLYYFDDTDLQRVAGSCAKALRPGGEIIACHWLGETDYPLTGEQASDRFAAALAVTLPIRTLVRDEVYRLERLAPR</sequence>
<dbReference type="InterPro" id="IPR008715">
    <property type="entry name" value="SAM-MeTfrase_NodS-like"/>
</dbReference>
<dbReference type="InterPro" id="IPR029063">
    <property type="entry name" value="SAM-dependent_MTases_sf"/>
</dbReference>
<keyword evidence="1 4" id="KW-0489">Methyltransferase</keyword>
<dbReference type="GO" id="GO:0009312">
    <property type="term" value="P:oligosaccharide biosynthetic process"/>
    <property type="evidence" value="ECO:0007669"/>
    <property type="project" value="InterPro"/>
</dbReference>
<name>A0A323UJL6_RHOPL</name>
<dbReference type="OrthoDB" id="116799at2"/>
<organism evidence="4 5">
    <name type="scientific">Rhodopseudomonas palustris</name>
    <dbReference type="NCBI Taxonomy" id="1076"/>
    <lineage>
        <taxon>Bacteria</taxon>
        <taxon>Pseudomonadati</taxon>
        <taxon>Pseudomonadota</taxon>
        <taxon>Alphaproteobacteria</taxon>
        <taxon>Hyphomicrobiales</taxon>
        <taxon>Nitrobacteraceae</taxon>
        <taxon>Rhodopseudomonas</taxon>
    </lineage>
</organism>
<keyword evidence="3" id="KW-0949">S-adenosyl-L-methionine</keyword>